<comment type="caution">
    <text evidence="9">The sequence shown here is derived from an EMBL/GenBank/DDBJ whole genome shotgun (WGS) entry which is preliminary data.</text>
</comment>
<evidence type="ECO:0000313" key="9">
    <source>
        <dbReference type="EMBL" id="KCZ94116.1"/>
    </source>
</evidence>
<dbReference type="Gene3D" id="1.50.10.150">
    <property type="entry name" value="Voltage-dependent anion channel"/>
    <property type="match status" value="1"/>
</dbReference>
<organism evidence="9 10">
    <name type="scientific">Hyphomonas johnsonii MHS-2</name>
    <dbReference type="NCBI Taxonomy" id="1280950"/>
    <lineage>
        <taxon>Bacteria</taxon>
        <taxon>Pseudomonadati</taxon>
        <taxon>Pseudomonadota</taxon>
        <taxon>Alphaproteobacteria</taxon>
        <taxon>Hyphomonadales</taxon>
        <taxon>Hyphomonadaceae</taxon>
        <taxon>Hyphomonas</taxon>
    </lineage>
</organism>
<keyword evidence="5 8" id="KW-0812">Transmembrane</keyword>
<keyword evidence="4" id="KW-1003">Cell membrane</keyword>
<keyword evidence="3" id="KW-0813">Transport</keyword>
<dbReference type="InterPro" id="IPR051629">
    <property type="entry name" value="Sulfite_efflux_TDT"/>
</dbReference>
<feature type="transmembrane region" description="Helical" evidence="8">
    <location>
        <begin position="45"/>
        <end position="63"/>
    </location>
</feature>
<dbReference type="InterPro" id="IPR038665">
    <property type="entry name" value="Voltage-dep_anion_channel_sf"/>
</dbReference>
<keyword evidence="10" id="KW-1185">Reference proteome</keyword>
<feature type="transmembrane region" description="Helical" evidence="8">
    <location>
        <begin position="84"/>
        <end position="104"/>
    </location>
</feature>
<reference evidence="9 10" key="1">
    <citation type="journal article" date="2014" name="Antonie Van Leeuwenhoek">
        <title>Hyphomonas beringensis sp. nov. and Hyphomonas chukchiensis sp. nov., isolated from surface seawater of the Bering Sea and Chukchi Sea.</title>
        <authorList>
            <person name="Li C."/>
            <person name="Lai Q."/>
            <person name="Li G."/>
            <person name="Dong C."/>
            <person name="Wang J."/>
            <person name="Liao Y."/>
            <person name="Shao Z."/>
        </authorList>
    </citation>
    <scope>NUCLEOTIDE SEQUENCE [LARGE SCALE GENOMIC DNA]</scope>
    <source>
        <strain evidence="9 10">MHS-2</strain>
    </source>
</reference>
<feature type="transmembrane region" description="Helical" evidence="8">
    <location>
        <begin position="256"/>
        <end position="275"/>
    </location>
</feature>
<feature type="transmembrane region" description="Helical" evidence="8">
    <location>
        <begin position="110"/>
        <end position="136"/>
    </location>
</feature>
<gene>
    <name evidence="9" type="ORF">HJO_02035</name>
</gene>
<evidence type="ECO:0000256" key="4">
    <source>
        <dbReference type="ARBA" id="ARBA00022475"/>
    </source>
</evidence>
<comment type="subcellular location">
    <subcellularLocation>
        <location evidence="1">Cell membrane</location>
        <topology evidence="1">Multi-pass membrane protein</topology>
    </subcellularLocation>
</comment>
<dbReference type="AlphaFoldDB" id="A0A059FUE3"/>
<evidence type="ECO:0000313" key="10">
    <source>
        <dbReference type="Proteomes" id="UP000025171"/>
    </source>
</evidence>
<dbReference type="EMBL" id="ARYK01000001">
    <property type="protein sequence ID" value="KCZ94116.1"/>
    <property type="molecule type" value="Genomic_DNA"/>
</dbReference>
<evidence type="ECO:0000256" key="1">
    <source>
        <dbReference type="ARBA" id="ARBA00004651"/>
    </source>
</evidence>
<dbReference type="PATRIC" id="fig|1280950.3.peg.417"/>
<keyword evidence="6 8" id="KW-1133">Transmembrane helix</keyword>
<dbReference type="Proteomes" id="UP000025171">
    <property type="component" value="Unassembled WGS sequence"/>
</dbReference>
<dbReference type="RefSeq" id="WP_051617996.1">
    <property type="nucleotide sequence ID" value="NZ_ARYK01000001.1"/>
</dbReference>
<evidence type="ECO:0000256" key="2">
    <source>
        <dbReference type="ARBA" id="ARBA00008566"/>
    </source>
</evidence>
<dbReference type="GO" id="GO:0000319">
    <property type="term" value="F:sulfite transmembrane transporter activity"/>
    <property type="evidence" value="ECO:0007669"/>
    <property type="project" value="TreeGrafter"/>
</dbReference>
<feature type="transmembrane region" description="Helical" evidence="8">
    <location>
        <begin position="323"/>
        <end position="346"/>
    </location>
</feature>
<protein>
    <submittedName>
        <fullName evidence="9">C4-dicarboxylate transporter/malic acid transport protein</fullName>
    </submittedName>
</protein>
<evidence type="ECO:0000256" key="3">
    <source>
        <dbReference type="ARBA" id="ARBA00022448"/>
    </source>
</evidence>
<evidence type="ECO:0000256" key="8">
    <source>
        <dbReference type="SAM" id="Phobius"/>
    </source>
</evidence>
<feature type="transmembrane region" description="Helical" evidence="8">
    <location>
        <begin position="20"/>
        <end position="39"/>
    </location>
</feature>
<accession>A0A059FUE3</accession>
<dbReference type="eggNOG" id="COG1275">
    <property type="taxonomic scope" value="Bacteria"/>
</dbReference>
<proteinExistence type="inferred from homology"/>
<dbReference type="CDD" id="cd09319">
    <property type="entry name" value="TDT_like_1"/>
    <property type="match status" value="1"/>
</dbReference>
<evidence type="ECO:0000256" key="7">
    <source>
        <dbReference type="ARBA" id="ARBA00023136"/>
    </source>
</evidence>
<dbReference type="OrthoDB" id="958273at2"/>
<dbReference type="PANTHER" id="PTHR31686">
    <property type="match status" value="1"/>
</dbReference>
<feature type="transmembrane region" description="Helical" evidence="8">
    <location>
        <begin position="183"/>
        <end position="204"/>
    </location>
</feature>
<dbReference type="InterPro" id="IPR004695">
    <property type="entry name" value="SLAC1/Mae1/Ssu1/TehA"/>
</dbReference>
<dbReference type="PANTHER" id="PTHR31686:SF1">
    <property type="entry name" value="SULFITE EFFLUX PUMP SSU1"/>
    <property type="match status" value="1"/>
</dbReference>
<keyword evidence="7 8" id="KW-0472">Membrane</keyword>
<feature type="transmembrane region" description="Helical" evidence="8">
    <location>
        <begin position="282"/>
        <end position="303"/>
    </location>
</feature>
<comment type="similarity">
    <text evidence="2">Belongs to the tellurite-resistance/dicarboxylate transporter (TDT) family.</text>
</comment>
<feature type="transmembrane region" description="Helical" evidence="8">
    <location>
        <begin position="216"/>
        <end position="236"/>
    </location>
</feature>
<name>A0A059FUE3_9PROT</name>
<dbReference type="Pfam" id="PF03595">
    <property type="entry name" value="SLAC1"/>
    <property type="match status" value="1"/>
</dbReference>
<sequence>MTGSRSSLHEWVLGGVRTLYPGYFALVMATGIVSNALFAGGHHQVSDALLGVNLIAYSILWILTFERLALFRQATWSDLVDPRVVFGFFTMVAGSDVLGVGLHLRGFSGAAVALWLLALALWFVLIYLAFGVLTFLNTAHGANVVHGGWLIAIVGTESLAILGALVAPGLGDWQQSVMVFTHMLWGVGLGLYGIFITLFAYRIFFFDVEPQDITPLIWVVMGAAAISTNAGSVLILTDTGIAFLESMRPFIDGVTLIMWAWATWWIPLLVLFGIWKHVVRRVPLTYTPMLWSMVFPLGMYALASQRLALAADFPPLRSISATMVWIALGAWTLTAAGLVFTTWTSLRTRT</sequence>
<feature type="transmembrane region" description="Helical" evidence="8">
    <location>
        <begin position="148"/>
        <end position="171"/>
    </location>
</feature>
<dbReference type="GO" id="GO:0005886">
    <property type="term" value="C:plasma membrane"/>
    <property type="evidence" value="ECO:0007669"/>
    <property type="project" value="UniProtKB-SubCell"/>
</dbReference>
<evidence type="ECO:0000256" key="5">
    <source>
        <dbReference type="ARBA" id="ARBA00022692"/>
    </source>
</evidence>
<evidence type="ECO:0000256" key="6">
    <source>
        <dbReference type="ARBA" id="ARBA00022989"/>
    </source>
</evidence>